<dbReference type="Proteomes" id="UP001165090">
    <property type="component" value="Unassembled WGS sequence"/>
</dbReference>
<organism evidence="1 2">
    <name type="scientific">Volvox africanus</name>
    <dbReference type="NCBI Taxonomy" id="51714"/>
    <lineage>
        <taxon>Eukaryota</taxon>
        <taxon>Viridiplantae</taxon>
        <taxon>Chlorophyta</taxon>
        <taxon>core chlorophytes</taxon>
        <taxon>Chlorophyceae</taxon>
        <taxon>CS clade</taxon>
        <taxon>Chlamydomonadales</taxon>
        <taxon>Volvocaceae</taxon>
        <taxon>Volvox</taxon>
    </lineage>
</organism>
<name>A0ABQ5S3J8_9CHLO</name>
<gene>
    <name evidence="1" type="ORF">VaNZ11_007248</name>
</gene>
<evidence type="ECO:0000313" key="2">
    <source>
        <dbReference type="Proteomes" id="UP001165090"/>
    </source>
</evidence>
<proteinExistence type="predicted"/>
<protein>
    <recommendedName>
        <fullName evidence="3">Retrotransposon gag domain-containing protein</fullName>
    </recommendedName>
</protein>
<sequence>MDNTAGPRVLPLPQARGHDDIPEVMRLSIPVPRLNISLTEKTPGHSIADATRAYVRDAKKYLQAVHAGDNDGIRCLFVGNTLEGSAKDWYREWTTARGDYTFDARDVEARKVLAASWGRGENVPACCATVHFPSTRRSTRSYEAKCL</sequence>
<dbReference type="EMBL" id="BSDZ01000017">
    <property type="protein sequence ID" value="GLI64145.1"/>
    <property type="molecule type" value="Genomic_DNA"/>
</dbReference>
<evidence type="ECO:0008006" key="3">
    <source>
        <dbReference type="Google" id="ProtNLM"/>
    </source>
</evidence>
<comment type="caution">
    <text evidence="1">The sequence shown here is derived from an EMBL/GenBank/DDBJ whole genome shotgun (WGS) entry which is preliminary data.</text>
</comment>
<keyword evidence="2" id="KW-1185">Reference proteome</keyword>
<accession>A0ABQ5S3J8</accession>
<reference evidence="1 2" key="1">
    <citation type="journal article" date="2023" name="IScience">
        <title>Expanded male sex-determining region conserved during the evolution of homothallism in the green alga Volvox.</title>
        <authorList>
            <person name="Yamamoto K."/>
            <person name="Matsuzaki R."/>
            <person name="Mahakham W."/>
            <person name="Heman W."/>
            <person name="Sekimoto H."/>
            <person name="Kawachi M."/>
            <person name="Minakuchi Y."/>
            <person name="Toyoda A."/>
            <person name="Nozaki H."/>
        </authorList>
    </citation>
    <scope>NUCLEOTIDE SEQUENCE [LARGE SCALE GENOMIC DNA]</scope>
    <source>
        <strain evidence="1 2">NIES-4468</strain>
    </source>
</reference>
<evidence type="ECO:0000313" key="1">
    <source>
        <dbReference type="EMBL" id="GLI64145.1"/>
    </source>
</evidence>